<dbReference type="EMBL" id="UYRT01088817">
    <property type="protein sequence ID" value="VDN34177.1"/>
    <property type="molecule type" value="Genomic_DNA"/>
</dbReference>
<dbReference type="InterPro" id="IPR011990">
    <property type="entry name" value="TPR-like_helical_dom_sf"/>
</dbReference>
<dbReference type="GO" id="GO:0003723">
    <property type="term" value="F:RNA binding"/>
    <property type="evidence" value="ECO:0007669"/>
    <property type="project" value="TreeGrafter"/>
</dbReference>
<evidence type="ECO:0000313" key="2">
    <source>
        <dbReference type="Proteomes" id="UP000271098"/>
    </source>
</evidence>
<sequence>MEKEKKLVTREREILEGNRIPDNTTDFDRMVAGTPNSSTLWIRYISFFLEKNDIEKARAVAERALSETDELLEDMLKRFRHDDLDVWFIYGQHLLETKREQKARELMKKAVNCLPQKYHVSVLSRFAQLEFKYGDLEQSKTIFESILNSQLLERVTALKLSTHKMRLFFKKWMDLEQKFGTEKQQTTVKERAMEYLEDIAGTLTEA</sequence>
<proteinExistence type="predicted"/>
<accession>A0A3P7NI10</accession>
<evidence type="ECO:0000313" key="1">
    <source>
        <dbReference type="EMBL" id="VDN34177.1"/>
    </source>
</evidence>
<name>A0A3P7NI10_9BILA</name>
<protein>
    <recommendedName>
        <fullName evidence="3">Suppressor of forked domain-containing protein</fullName>
    </recommendedName>
</protein>
<dbReference type="PANTHER" id="PTHR23270:SF10">
    <property type="entry name" value="PROTEIN RRP5 HOMOLOG"/>
    <property type="match status" value="1"/>
</dbReference>
<dbReference type="OrthoDB" id="412781at2759"/>
<dbReference type="GO" id="GO:0006364">
    <property type="term" value="P:rRNA processing"/>
    <property type="evidence" value="ECO:0007669"/>
    <property type="project" value="InterPro"/>
</dbReference>
<dbReference type="Gene3D" id="1.25.40.10">
    <property type="entry name" value="Tetratricopeptide repeat domain"/>
    <property type="match status" value="3"/>
</dbReference>
<evidence type="ECO:0008006" key="3">
    <source>
        <dbReference type="Google" id="ProtNLM"/>
    </source>
</evidence>
<dbReference type="GO" id="GO:0032040">
    <property type="term" value="C:small-subunit processome"/>
    <property type="evidence" value="ECO:0007669"/>
    <property type="project" value="TreeGrafter"/>
</dbReference>
<dbReference type="SUPFAM" id="SSF48452">
    <property type="entry name" value="TPR-like"/>
    <property type="match status" value="2"/>
</dbReference>
<keyword evidence="2" id="KW-1185">Reference proteome</keyword>
<gene>
    <name evidence="1" type="ORF">GPUH_LOCUS19600</name>
</gene>
<dbReference type="PANTHER" id="PTHR23270">
    <property type="entry name" value="PROGRAMMED CELL DEATH PROTEIN 11 PRE-RRNA PROCESSING PROTEIN RRP5"/>
    <property type="match status" value="1"/>
</dbReference>
<dbReference type="InterPro" id="IPR045209">
    <property type="entry name" value="Rrp5"/>
</dbReference>
<dbReference type="Proteomes" id="UP000271098">
    <property type="component" value="Unassembled WGS sequence"/>
</dbReference>
<organism evidence="1 2">
    <name type="scientific">Gongylonema pulchrum</name>
    <dbReference type="NCBI Taxonomy" id="637853"/>
    <lineage>
        <taxon>Eukaryota</taxon>
        <taxon>Metazoa</taxon>
        <taxon>Ecdysozoa</taxon>
        <taxon>Nematoda</taxon>
        <taxon>Chromadorea</taxon>
        <taxon>Rhabditida</taxon>
        <taxon>Spirurina</taxon>
        <taxon>Spiruromorpha</taxon>
        <taxon>Spiruroidea</taxon>
        <taxon>Gongylonematidae</taxon>
        <taxon>Gongylonema</taxon>
    </lineage>
</organism>
<dbReference type="AlphaFoldDB" id="A0A3P7NI10"/>
<reference evidence="1 2" key="1">
    <citation type="submission" date="2018-11" db="EMBL/GenBank/DDBJ databases">
        <authorList>
            <consortium name="Pathogen Informatics"/>
        </authorList>
    </citation>
    <scope>NUCLEOTIDE SEQUENCE [LARGE SCALE GENOMIC DNA]</scope>
</reference>